<evidence type="ECO:0000256" key="1">
    <source>
        <dbReference type="ARBA" id="ARBA00004606"/>
    </source>
</evidence>
<dbReference type="CDD" id="cd00899">
    <property type="entry name" value="b4GalT"/>
    <property type="match status" value="1"/>
</dbReference>
<dbReference type="InterPro" id="IPR027791">
    <property type="entry name" value="Galactosyl_T_C"/>
</dbReference>
<proteinExistence type="inferred from homology"/>
<feature type="region of interest" description="Disordered" evidence="12">
    <location>
        <begin position="88"/>
        <end position="129"/>
    </location>
</feature>
<evidence type="ECO:0000256" key="3">
    <source>
        <dbReference type="ARBA" id="ARBA00005735"/>
    </source>
</evidence>
<keyword evidence="9 11" id="KW-0472">Membrane</keyword>
<comment type="similarity">
    <text evidence="3 11">Belongs to the glycosyltransferase 7 family.</text>
</comment>
<comment type="pathway">
    <text evidence="2 11">Protein modification; protein glycosylation.</text>
</comment>
<keyword evidence="10 11" id="KW-0325">Glycoprotein</keyword>
<evidence type="ECO:0000256" key="6">
    <source>
        <dbReference type="ARBA" id="ARBA00022692"/>
    </source>
</evidence>
<dbReference type="InterPro" id="IPR003859">
    <property type="entry name" value="Galactosyl_T"/>
</dbReference>
<comment type="function">
    <text evidence="11">Catalyses the transfer of galactose onto proteins or lipids.</text>
</comment>
<reference evidence="15 16" key="1">
    <citation type="submission" date="2024-02" db="EMBL/GenBank/DDBJ databases">
        <authorList>
            <person name="Daric V."/>
            <person name="Darras S."/>
        </authorList>
    </citation>
    <scope>NUCLEOTIDE SEQUENCE [LARGE SCALE GENOMIC DNA]</scope>
</reference>
<feature type="compositionally biased region" description="Basic residues" evidence="12">
    <location>
        <begin position="105"/>
        <end position="129"/>
    </location>
</feature>
<evidence type="ECO:0000256" key="5">
    <source>
        <dbReference type="ARBA" id="ARBA00022679"/>
    </source>
</evidence>
<dbReference type="Proteomes" id="UP001642483">
    <property type="component" value="Unassembled WGS sequence"/>
</dbReference>
<keyword evidence="4 11" id="KW-0328">Glycosyltransferase</keyword>
<evidence type="ECO:0000256" key="12">
    <source>
        <dbReference type="SAM" id="MobiDB-lite"/>
    </source>
</evidence>
<accession>A0ABP0F5B3</accession>
<evidence type="ECO:0000259" key="14">
    <source>
        <dbReference type="Pfam" id="PF13733"/>
    </source>
</evidence>
<dbReference type="EMBL" id="CAWYQH010000002">
    <property type="protein sequence ID" value="CAK8673432.1"/>
    <property type="molecule type" value="Genomic_DNA"/>
</dbReference>
<keyword evidence="8 11" id="KW-1133">Transmembrane helix</keyword>
<comment type="caution">
    <text evidence="15">The sequence shown here is derived from an EMBL/GenBank/DDBJ whole genome shotgun (WGS) entry which is preliminary data.</text>
</comment>
<evidence type="ECO:0000256" key="2">
    <source>
        <dbReference type="ARBA" id="ARBA00004922"/>
    </source>
</evidence>
<keyword evidence="6 11" id="KW-0812">Transmembrane</keyword>
<feature type="transmembrane region" description="Helical" evidence="11">
    <location>
        <begin position="6"/>
        <end position="27"/>
    </location>
</feature>
<dbReference type="Pfam" id="PF02709">
    <property type="entry name" value="Glyco_transf_7C"/>
    <property type="match status" value="1"/>
</dbReference>
<dbReference type="Gene3D" id="3.90.550.10">
    <property type="entry name" value="Spore Coat Polysaccharide Biosynthesis Protein SpsA, Chain A"/>
    <property type="match status" value="1"/>
</dbReference>
<dbReference type="PANTHER" id="PTHR19300:SF61">
    <property type="entry name" value="BETA-1,4-N-ACETYLGALACTOSAMINYLTRANSFERASE"/>
    <property type="match status" value="1"/>
</dbReference>
<dbReference type="PANTHER" id="PTHR19300">
    <property type="entry name" value="BETA-1,4-GALACTOSYLTRANSFERASE"/>
    <property type="match status" value="1"/>
</dbReference>
<evidence type="ECO:0000313" key="16">
    <source>
        <dbReference type="Proteomes" id="UP001642483"/>
    </source>
</evidence>
<dbReference type="InterPro" id="IPR027995">
    <property type="entry name" value="Galactosyl_T_N"/>
</dbReference>
<dbReference type="Pfam" id="PF13733">
    <property type="entry name" value="Glyco_transf_7N"/>
    <property type="match status" value="1"/>
</dbReference>
<organism evidence="15 16">
    <name type="scientific">Clavelina lepadiformis</name>
    <name type="common">Light-bulb sea squirt</name>
    <name type="synonym">Ascidia lepadiformis</name>
    <dbReference type="NCBI Taxonomy" id="159417"/>
    <lineage>
        <taxon>Eukaryota</taxon>
        <taxon>Metazoa</taxon>
        <taxon>Chordata</taxon>
        <taxon>Tunicata</taxon>
        <taxon>Ascidiacea</taxon>
        <taxon>Aplousobranchia</taxon>
        <taxon>Clavelinidae</taxon>
        <taxon>Clavelina</taxon>
    </lineage>
</organism>
<dbReference type="SUPFAM" id="SSF53448">
    <property type="entry name" value="Nucleotide-diphospho-sugar transferases"/>
    <property type="match status" value="1"/>
</dbReference>
<gene>
    <name evidence="15" type="ORF">CVLEPA_LOCUS3220</name>
</gene>
<evidence type="ECO:0000256" key="7">
    <source>
        <dbReference type="ARBA" id="ARBA00022968"/>
    </source>
</evidence>
<evidence type="ECO:0000256" key="9">
    <source>
        <dbReference type="ARBA" id="ARBA00023136"/>
    </source>
</evidence>
<evidence type="ECO:0000259" key="13">
    <source>
        <dbReference type="Pfam" id="PF02709"/>
    </source>
</evidence>
<dbReference type="PRINTS" id="PR02050">
    <property type="entry name" value="B14GALTRFASE"/>
</dbReference>
<keyword evidence="5 11" id="KW-0808">Transferase</keyword>
<protein>
    <recommendedName>
        <fullName evidence="11">Beta-1,4-galactosyltransferase</fullName>
        <ecNumber evidence="11">2.4.1.-</ecNumber>
    </recommendedName>
</protein>
<evidence type="ECO:0000256" key="11">
    <source>
        <dbReference type="RuleBase" id="RU368121"/>
    </source>
</evidence>
<evidence type="ECO:0000256" key="10">
    <source>
        <dbReference type="ARBA" id="ARBA00023180"/>
    </source>
</evidence>
<feature type="domain" description="Galactosyltransferase N-terminal" evidence="14">
    <location>
        <begin position="192"/>
        <end position="309"/>
    </location>
</feature>
<evidence type="ECO:0000256" key="4">
    <source>
        <dbReference type="ARBA" id="ARBA00022676"/>
    </source>
</evidence>
<dbReference type="InterPro" id="IPR029044">
    <property type="entry name" value="Nucleotide-diphossugar_trans"/>
</dbReference>
<evidence type="ECO:0000313" key="15">
    <source>
        <dbReference type="EMBL" id="CAK8673432.1"/>
    </source>
</evidence>
<dbReference type="EC" id="2.4.1.-" evidence="11"/>
<keyword evidence="16" id="KW-1185">Reference proteome</keyword>
<comment type="subcellular location">
    <subcellularLocation>
        <location evidence="1">Membrane</location>
        <topology evidence="1">Single-pass type II membrane protein</topology>
    </subcellularLocation>
</comment>
<feature type="domain" description="Galactosyltransferase C-terminal" evidence="13">
    <location>
        <begin position="316"/>
        <end position="393"/>
    </location>
</feature>
<name>A0ABP0F5B3_CLALP</name>
<sequence length="444" mass="51365">MGTTFRVSRIICAIILVIAFLGVIYLFRHGRRSEGSHGRYAGRGNSNQRYAHHHPKNIVKAHHGQISDGLTGRIYSMGAAVMSKFGVSKNGPHHSGSGHHDTSKWHHASSKRPYNRHHYHHHGNHHHYYSHDFHHQHRNYYRHNHHHHNHPSSGYSKLFIRDSPQSILKREEEYDLPKNSLLSSYRNLTQNPENVTFCDVAADNPYLEMGGIYRPEGKVPRAKVAIIVPYRRRWYHLRMLLHYIHPVLQRQGLEYGVFIINQNGTGVFNKASLMNAGFLEVSKLDEYKCFVFHDVDLMPEDYRCMYTCSPHPAQVRHIATSISKYRYRHGPGVTIGGISAFTKRQMQTLNGWSNLFKGWGGEDDDMALRIMARKMKIRRPTMSICRFTSLPHQRDKGNPLNPNRFRLLHTTASRMKTDGLNSVKYEVLSMKKYATYTNITVNIA</sequence>
<keyword evidence="7 11" id="KW-0735">Signal-anchor</keyword>
<evidence type="ECO:0000256" key="8">
    <source>
        <dbReference type="ARBA" id="ARBA00022989"/>
    </source>
</evidence>